<name>A0ABN2VGS3_9ACTN</name>
<gene>
    <name evidence="1" type="ORF">GCM10009839_86620</name>
</gene>
<comment type="caution">
    <text evidence="1">The sequence shown here is derived from an EMBL/GenBank/DDBJ whole genome shotgun (WGS) entry which is preliminary data.</text>
</comment>
<protein>
    <submittedName>
        <fullName evidence="1">Uncharacterized protein</fullName>
    </submittedName>
</protein>
<dbReference type="Proteomes" id="UP001500751">
    <property type="component" value="Unassembled WGS sequence"/>
</dbReference>
<dbReference type="EMBL" id="BAAAQN010000086">
    <property type="protein sequence ID" value="GAA2062180.1"/>
    <property type="molecule type" value="Genomic_DNA"/>
</dbReference>
<proteinExistence type="predicted"/>
<keyword evidence="2" id="KW-1185">Reference proteome</keyword>
<evidence type="ECO:0000313" key="1">
    <source>
        <dbReference type="EMBL" id="GAA2062180.1"/>
    </source>
</evidence>
<evidence type="ECO:0000313" key="2">
    <source>
        <dbReference type="Proteomes" id="UP001500751"/>
    </source>
</evidence>
<sequence>MTTPARDLAEQTLTAAQNTLAAVAAEAVRAEHVAELLAQTGLTYGDLGDGTHYVANDGEHLGDVRRQAEGTSPLLNWYAYPVDSSEPSGPYLTARIAATALLRRRAQAEEESPAAT</sequence>
<reference evidence="1 2" key="1">
    <citation type="journal article" date="2019" name="Int. J. Syst. Evol. Microbiol.">
        <title>The Global Catalogue of Microorganisms (GCM) 10K type strain sequencing project: providing services to taxonomists for standard genome sequencing and annotation.</title>
        <authorList>
            <consortium name="The Broad Institute Genomics Platform"/>
            <consortium name="The Broad Institute Genome Sequencing Center for Infectious Disease"/>
            <person name="Wu L."/>
            <person name="Ma J."/>
        </authorList>
    </citation>
    <scope>NUCLEOTIDE SEQUENCE [LARGE SCALE GENOMIC DNA]</scope>
    <source>
        <strain evidence="1 2">JCM 16014</strain>
    </source>
</reference>
<organism evidence="1 2">
    <name type="scientific">Catenulispora yoronensis</name>
    <dbReference type="NCBI Taxonomy" id="450799"/>
    <lineage>
        <taxon>Bacteria</taxon>
        <taxon>Bacillati</taxon>
        <taxon>Actinomycetota</taxon>
        <taxon>Actinomycetes</taxon>
        <taxon>Catenulisporales</taxon>
        <taxon>Catenulisporaceae</taxon>
        <taxon>Catenulispora</taxon>
    </lineage>
</organism>
<accession>A0ABN2VGS3</accession>
<dbReference type="RefSeq" id="WP_344671586.1">
    <property type="nucleotide sequence ID" value="NZ_BAAAQN010000086.1"/>
</dbReference>